<dbReference type="HOGENOM" id="CLU_085041_0_0_4"/>
<reference evidence="2" key="1">
    <citation type="submission" date="2006-01" db="EMBL/GenBank/DDBJ databases">
        <title>Genome of the cyst-dividing bacterium Ramlibacter tataouinensis.</title>
        <authorList>
            <person name="Barakat M."/>
            <person name="Ortet P."/>
            <person name="De Luca G."/>
            <person name="Jourlin-Castelli C."/>
            <person name="Ansaldi M."/>
            <person name="Py B."/>
            <person name="Fichant G."/>
            <person name="Coutinho P."/>
            <person name="Voulhoux R."/>
            <person name="Bastien O."/>
            <person name="Roy S."/>
            <person name="Marechal E."/>
            <person name="Henrissat B."/>
            <person name="Quentin Y."/>
            <person name="Noirot P."/>
            <person name="Filloux A."/>
            <person name="Mejean V."/>
            <person name="DuBow M."/>
            <person name="Barras F."/>
            <person name="Heulin T."/>
        </authorList>
    </citation>
    <scope>NUCLEOTIDE SEQUENCE [LARGE SCALE GENOMIC DNA]</scope>
    <source>
        <strain evidence="2">ATCC BAA-407 / DSM 14655 / LMG 21543 / TTB310</strain>
    </source>
</reference>
<reference evidence="1 2" key="2">
    <citation type="journal article" date="2011" name="PLoS ONE">
        <title>The Cyst-Dividing Bacterium Ramlibacter tataouinensis TTB310 Genome Reveals a Well-Stocked Toolbox for Adaptation to a Desert Environment.</title>
        <authorList>
            <person name="De Luca G."/>
            <person name="Barakat M."/>
            <person name="Ortet P."/>
            <person name="Fochesato S."/>
            <person name="Jourlin-Castelli C."/>
            <person name="Ansaldi M."/>
            <person name="Py B."/>
            <person name="Fichant G."/>
            <person name="Coutinho P.M."/>
            <person name="Voulhoux R."/>
            <person name="Bastien O."/>
            <person name="Marechal E."/>
            <person name="Henrissat B."/>
            <person name="Quentin Y."/>
            <person name="Noirot P."/>
            <person name="Filloux A."/>
            <person name="Mejean V."/>
            <person name="Dubow M.S."/>
            <person name="Barras F."/>
            <person name="Barbe V."/>
            <person name="Weissenbach J."/>
            <person name="Mihalcescu I."/>
            <person name="Vermeglio A."/>
            <person name="Achouak W."/>
            <person name="Heulin T."/>
        </authorList>
    </citation>
    <scope>NUCLEOTIDE SEQUENCE [LARGE SCALE GENOMIC DNA]</scope>
    <source>
        <strain evidence="2">ATCC BAA-407 / DSM 14655 / LMG 21543 / TTB310</strain>
    </source>
</reference>
<name>F5Y2U6_RAMTT</name>
<evidence type="ECO:0000313" key="1">
    <source>
        <dbReference type="EMBL" id="AEG93642.1"/>
    </source>
</evidence>
<dbReference type="STRING" id="365046.Rta_25460"/>
<sequence>MAVFLNSMQAVRSLEQQPHGHASALAALREATRAGHDALESLLRLDGAFGLDHYAGVLWGFAAFLPPWEQQLRAALPAPLRAWFDARRRAPLVQQDLRALGLEAAGAAKVAPLVPLPTAAAAFGSLYVMEGSALGGQLISRGLAERHGIVPTNGGAYFFGAGPGTGALWREFRGLLERNVTTPEACEQACTAAVQTFDALAATFRLHLPSPLPHEPSAA</sequence>
<dbReference type="GO" id="GO:0006788">
    <property type="term" value="P:heme oxidation"/>
    <property type="evidence" value="ECO:0007669"/>
    <property type="project" value="InterPro"/>
</dbReference>
<organism evidence="1 2">
    <name type="scientific">Ramlibacter tataouinensis (strain ATCC BAA-407 / DSM 14655 / LMG 21543 / TTB310)</name>
    <dbReference type="NCBI Taxonomy" id="365046"/>
    <lineage>
        <taxon>Bacteria</taxon>
        <taxon>Pseudomonadati</taxon>
        <taxon>Pseudomonadota</taxon>
        <taxon>Betaproteobacteria</taxon>
        <taxon>Burkholderiales</taxon>
        <taxon>Comamonadaceae</taxon>
        <taxon>Ramlibacter</taxon>
    </lineage>
</organism>
<dbReference type="eggNOG" id="COG3230">
    <property type="taxonomic scope" value="Bacteria"/>
</dbReference>
<protein>
    <submittedName>
        <fullName evidence="1">Candidate bacteriophytochrome heme oxygenase</fullName>
    </submittedName>
</protein>
<dbReference type="Pfam" id="PF01126">
    <property type="entry name" value="Heme_oxygenase"/>
    <property type="match status" value="1"/>
</dbReference>
<keyword evidence="2" id="KW-1185">Reference proteome</keyword>
<dbReference type="AlphaFoldDB" id="F5Y2U6"/>
<dbReference type="InterPro" id="IPR016084">
    <property type="entry name" value="Haem_Oase-like_multi-hlx"/>
</dbReference>
<dbReference type="KEGG" id="rta:Rta_25460"/>
<dbReference type="SUPFAM" id="SSF48613">
    <property type="entry name" value="Heme oxygenase-like"/>
    <property type="match status" value="1"/>
</dbReference>
<gene>
    <name evidence="1" type="ordered locus">Rta_25460</name>
</gene>
<accession>F5Y2U6</accession>
<dbReference type="EMBL" id="CP000245">
    <property type="protein sequence ID" value="AEG93642.1"/>
    <property type="molecule type" value="Genomic_DNA"/>
</dbReference>
<dbReference type="CDD" id="cd19166">
    <property type="entry name" value="HemeO-bac"/>
    <property type="match status" value="1"/>
</dbReference>
<dbReference type="InterPro" id="IPR016053">
    <property type="entry name" value="Haem_Oase-like"/>
</dbReference>
<evidence type="ECO:0000313" key="2">
    <source>
        <dbReference type="Proteomes" id="UP000008385"/>
    </source>
</evidence>
<proteinExistence type="predicted"/>
<dbReference type="Proteomes" id="UP000008385">
    <property type="component" value="Chromosome"/>
</dbReference>
<dbReference type="Gene3D" id="1.20.910.10">
    <property type="entry name" value="Heme oxygenase-like"/>
    <property type="match status" value="1"/>
</dbReference>
<dbReference type="GO" id="GO:0004392">
    <property type="term" value="F:heme oxygenase (decyclizing) activity"/>
    <property type="evidence" value="ECO:0007669"/>
    <property type="project" value="InterPro"/>
</dbReference>